<dbReference type="AlphaFoldDB" id="A0A8X7C8C5"/>
<name>A0A8X7C8C5_9ARAC</name>
<evidence type="ECO:0000313" key="1">
    <source>
        <dbReference type="EMBL" id="GFY55789.1"/>
    </source>
</evidence>
<keyword evidence="2" id="KW-1185">Reference proteome</keyword>
<sequence length="82" mass="9479">MLKTILRKVLARAYLNQEEMTTALFDTESVLNSRRLTYITEDPDKFIALPPSVPDLVSTKTDHQDPLVRRSRYGRILKTTKT</sequence>
<dbReference type="OrthoDB" id="6434842at2759"/>
<reference evidence="1" key="1">
    <citation type="submission" date="2020-08" db="EMBL/GenBank/DDBJ databases">
        <title>Multicomponent nature underlies the extraordinary mechanical properties of spider dragline silk.</title>
        <authorList>
            <person name="Kono N."/>
            <person name="Nakamura H."/>
            <person name="Mori M."/>
            <person name="Yoshida Y."/>
            <person name="Ohtoshi R."/>
            <person name="Malay A.D."/>
            <person name="Moran D.A.P."/>
            <person name="Tomita M."/>
            <person name="Numata K."/>
            <person name="Arakawa K."/>
        </authorList>
    </citation>
    <scope>NUCLEOTIDE SEQUENCE</scope>
</reference>
<accession>A0A8X7C8C5</accession>
<organism evidence="1 2">
    <name type="scientific">Trichonephila inaurata madagascariensis</name>
    <dbReference type="NCBI Taxonomy" id="2747483"/>
    <lineage>
        <taxon>Eukaryota</taxon>
        <taxon>Metazoa</taxon>
        <taxon>Ecdysozoa</taxon>
        <taxon>Arthropoda</taxon>
        <taxon>Chelicerata</taxon>
        <taxon>Arachnida</taxon>
        <taxon>Araneae</taxon>
        <taxon>Araneomorphae</taxon>
        <taxon>Entelegynae</taxon>
        <taxon>Araneoidea</taxon>
        <taxon>Nephilidae</taxon>
        <taxon>Trichonephila</taxon>
        <taxon>Trichonephila inaurata</taxon>
    </lineage>
</organism>
<gene>
    <name evidence="1" type="ORF">TNIN_47511</name>
</gene>
<dbReference type="EMBL" id="BMAV01010580">
    <property type="protein sequence ID" value="GFY55789.1"/>
    <property type="molecule type" value="Genomic_DNA"/>
</dbReference>
<dbReference type="Proteomes" id="UP000886998">
    <property type="component" value="Unassembled WGS sequence"/>
</dbReference>
<evidence type="ECO:0000313" key="2">
    <source>
        <dbReference type="Proteomes" id="UP000886998"/>
    </source>
</evidence>
<proteinExistence type="predicted"/>
<protein>
    <submittedName>
        <fullName evidence="1">Uncharacterized protein</fullName>
    </submittedName>
</protein>
<comment type="caution">
    <text evidence="1">The sequence shown here is derived from an EMBL/GenBank/DDBJ whole genome shotgun (WGS) entry which is preliminary data.</text>
</comment>